<evidence type="ECO:0000259" key="3">
    <source>
        <dbReference type="Pfam" id="PF01370"/>
    </source>
</evidence>
<feature type="domain" description="NAD-dependent epimerase/dehydratase" evidence="3">
    <location>
        <begin position="3"/>
        <end position="235"/>
    </location>
</feature>
<keyword evidence="5" id="KW-1185">Reference proteome</keyword>
<dbReference type="InterPro" id="IPR020904">
    <property type="entry name" value="Sc_DH/Rdtase_CS"/>
</dbReference>
<accession>A0ABW4YVX5</accession>
<comment type="caution">
    <text evidence="4">The sequence shown here is derived from an EMBL/GenBank/DDBJ whole genome shotgun (WGS) entry which is preliminary data.</text>
</comment>
<protein>
    <submittedName>
        <fullName evidence="4">NAD-dependent epimerase/dehydratase family protein</fullName>
    </submittedName>
</protein>
<organism evidence="4 5">
    <name type="scientific">Ancylobacter oerskovii</name>
    <dbReference type="NCBI Taxonomy" id="459519"/>
    <lineage>
        <taxon>Bacteria</taxon>
        <taxon>Pseudomonadati</taxon>
        <taxon>Pseudomonadota</taxon>
        <taxon>Alphaproteobacteria</taxon>
        <taxon>Hyphomicrobiales</taxon>
        <taxon>Xanthobacteraceae</taxon>
        <taxon>Ancylobacter</taxon>
    </lineage>
</organism>
<dbReference type="Pfam" id="PF01370">
    <property type="entry name" value="Epimerase"/>
    <property type="match status" value="1"/>
</dbReference>
<comment type="similarity">
    <text evidence="2">Belongs to the NAD(P)-dependent epimerase/dehydratase family.</text>
</comment>
<comment type="pathway">
    <text evidence="1">Bacterial outer membrane biogenesis; LPS O-antigen biosynthesis.</text>
</comment>
<gene>
    <name evidence="4" type="ORF">ACFSNC_08115</name>
</gene>
<evidence type="ECO:0000313" key="5">
    <source>
        <dbReference type="Proteomes" id="UP001597299"/>
    </source>
</evidence>
<proteinExistence type="inferred from homology"/>
<dbReference type="Gene3D" id="3.40.50.720">
    <property type="entry name" value="NAD(P)-binding Rossmann-like Domain"/>
    <property type="match status" value="1"/>
</dbReference>
<dbReference type="SUPFAM" id="SSF51735">
    <property type="entry name" value="NAD(P)-binding Rossmann-fold domains"/>
    <property type="match status" value="1"/>
</dbReference>
<dbReference type="EMBL" id="JBHUHD010000001">
    <property type="protein sequence ID" value="MFD2140358.1"/>
    <property type="molecule type" value="Genomic_DNA"/>
</dbReference>
<dbReference type="Proteomes" id="UP001597299">
    <property type="component" value="Unassembled WGS sequence"/>
</dbReference>
<dbReference type="PROSITE" id="PS00061">
    <property type="entry name" value="ADH_SHORT"/>
    <property type="match status" value="1"/>
</dbReference>
<evidence type="ECO:0000256" key="1">
    <source>
        <dbReference type="ARBA" id="ARBA00005125"/>
    </source>
</evidence>
<dbReference type="PANTHER" id="PTHR43000">
    <property type="entry name" value="DTDP-D-GLUCOSE 4,6-DEHYDRATASE-RELATED"/>
    <property type="match status" value="1"/>
</dbReference>
<evidence type="ECO:0000256" key="2">
    <source>
        <dbReference type="ARBA" id="ARBA00007637"/>
    </source>
</evidence>
<sequence length="312" mass="33793">MTALVIGARGFLGTALCRELVRQGTPLKGTVFRGHSNLTDGPFPIHRLDLAKTSHKAFCRLLEDVDTVYHLAWSSIPQTATADPLSDLRNNVVGLVKLLEAVRKRPDIRLVFASSGGAVYGPARYLPIDEGHPTSPVSAYGASKLAAENYLAFYAAQYEVNSVSLRISNAYGTGQNIAKGLGAVTAFTYAAIEGRPITIYGDGSVLRDYVWVDDVVRALIAAGARREVTGAINVGSGVGSTLLTIIDELERHLRERPNVIMREARRFDVPASQLDVRRAADALGWQPEVDLRSGIDFLCGYFQGLLPLRAAQ</sequence>
<dbReference type="InterPro" id="IPR001509">
    <property type="entry name" value="Epimerase_deHydtase"/>
</dbReference>
<dbReference type="RefSeq" id="WP_378295971.1">
    <property type="nucleotide sequence ID" value="NZ_JBHUHD010000001.1"/>
</dbReference>
<reference evidence="5" key="1">
    <citation type="journal article" date="2019" name="Int. J. Syst. Evol. Microbiol.">
        <title>The Global Catalogue of Microorganisms (GCM) 10K type strain sequencing project: providing services to taxonomists for standard genome sequencing and annotation.</title>
        <authorList>
            <consortium name="The Broad Institute Genomics Platform"/>
            <consortium name="The Broad Institute Genome Sequencing Center for Infectious Disease"/>
            <person name="Wu L."/>
            <person name="Ma J."/>
        </authorList>
    </citation>
    <scope>NUCLEOTIDE SEQUENCE [LARGE SCALE GENOMIC DNA]</scope>
    <source>
        <strain evidence="5">CCM 7435</strain>
    </source>
</reference>
<evidence type="ECO:0000313" key="4">
    <source>
        <dbReference type="EMBL" id="MFD2140358.1"/>
    </source>
</evidence>
<name>A0ABW4YVX5_9HYPH</name>
<dbReference type="InterPro" id="IPR036291">
    <property type="entry name" value="NAD(P)-bd_dom_sf"/>
</dbReference>